<feature type="chain" id="PRO_5028158811" description="VPLPA-CTERM sorting domain-containing protein" evidence="2">
    <location>
        <begin position="20"/>
        <end position="156"/>
    </location>
</feature>
<dbReference type="AlphaFoldDB" id="A0A7C1ZR27"/>
<keyword evidence="2" id="KW-0732">Signal</keyword>
<organism evidence="3">
    <name type="scientific">Methylophaga aminisulfidivorans</name>
    <dbReference type="NCBI Taxonomy" id="230105"/>
    <lineage>
        <taxon>Bacteria</taxon>
        <taxon>Pseudomonadati</taxon>
        <taxon>Pseudomonadota</taxon>
        <taxon>Gammaproteobacteria</taxon>
        <taxon>Thiotrichales</taxon>
        <taxon>Piscirickettsiaceae</taxon>
        <taxon>Methylophaga</taxon>
    </lineage>
</organism>
<proteinExistence type="predicted"/>
<keyword evidence="1" id="KW-0812">Transmembrane</keyword>
<gene>
    <name evidence="3" type="ORF">ENI26_04435</name>
</gene>
<evidence type="ECO:0000256" key="2">
    <source>
        <dbReference type="SAM" id="SignalP"/>
    </source>
</evidence>
<feature type="signal peptide" evidence="2">
    <location>
        <begin position="1"/>
        <end position="19"/>
    </location>
</feature>
<accession>A0A7C1ZR27</accession>
<comment type="caution">
    <text evidence="3">The sequence shown here is derived from an EMBL/GenBank/DDBJ whole genome shotgun (WGS) entry which is preliminary data.</text>
</comment>
<dbReference type="EMBL" id="DRHY01000092">
    <property type="protein sequence ID" value="HEC73605.1"/>
    <property type="molecule type" value="Genomic_DNA"/>
</dbReference>
<sequence length="156" mass="15802">MKKAMLFLVALLVSVSANAATLTLTNGISLLSGGPVAQNIQALSGTGTTTFNLKSDETTYVDFTIVENTDASVATTDILLDGVSIVTPDSFITGEWTFTALLTAGVSYTLSIIASGAGSLSATTAVSAVPVPAALFLFAPALLGLMGLRRKTAVAA</sequence>
<evidence type="ECO:0000313" key="3">
    <source>
        <dbReference type="EMBL" id="HEC73605.1"/>
    </source>
</evidence>
<feature type="transmembrane region" description="Helical" evidence="1">
    <location>
        <begin position="129"/>
        <end position="148"/>
    </location>
</feature>
<reference evidence="3" key="1">
    <citation type="journal article" date="2020" name="mSystems">
        <title>Genome- and Community-Level Interaction Insights into Carbon Utilization and Element Cycling Functions of Hydrothermarchaeota in Hydrothermal Sediment.</title>
        <authorList>
            <person name="Zhou Z."/>
            <person name="Liu Y."/>
            <person name="Xu W."/>
            <person name="Pan J."/>
            <person name="Luo Z.H."/>
            <person name="Li M."/>
        </authorList>
    </citation>
    <scope>NUCLEOTIDE SEQUENCE [LARGE SCALE GENOMIC DNA]</scope>
    <source>
        <strain evidence="3">HyVt-380</strain>
    </source>
</reference>
<name>A0A7C1ZR27_9GAMM</name>
<evidence type="ECO:0000256" key="1">
    <source>
        <dbReference type="SAM" id="Phobius"/>
    </source>
</evidence>
<keyword evidence="1" id="KW-1133">Transmembrane helix</keyword>
<protein>
    <recommendedName>
        <fullName evidence="4">VPLPA-CTERM sorting domain-containing protein</fullName>
    </recommendedName>
</protein>
<keyword evidence="1" id="KW-0472">Membrane</keyword>
<evidence type="ECO:0008006" key="4">
    <source>
        <dbReference type="Google" id="ProtNLM"/>
    </source>
</evidence>
<dbReference type="Proteomes" id="UP000886384">
    <property type="component" value="Unassembled WGS sequence"/>
</dbReference>